<gene>
    <name evidence="2" type="ORF">BSZ18_15000</name>
</gene>
<keyword evidence="1" id="KW-0472">Membrane</keyword>
<accession>A0A1X3GK82</accession>
<dbReference type="Proteomes" id="UP000193553">
    <property type="component" value="Unassembled WGS sequence"/>
</dbReference>
<name>A0A1X3GK82_9BRAD</name>
<dbReference type="Gene3D" id="3.40.50.1820">
    <property type="entry name" value="alpha/beta hydrolase"/>
    <property type="match status" value="1"/>
</dbReference>
<dbReference type="PIRSF" id="PIRSF033909">
    <property type="entry name" value="UCP033909"/>
    <property type="match status" value="1"/>
</dbReference>
<dbReference type="PANTHER" id="PTHR36513:SF1">
    <property type="entry name" value="TRANSMEMBRANE PROTEIN"/>
    <property type="match status" value="1"/>
</dbReference>
<dbReference type="InterPro" id="IPR029058">
    <property type="entry name" value="AB_hydrolase_fold"/>
</dbReference>
<dbReference type="Pfam" id="PF05990">
    <property type="entry name" value="DUF900"/>
    <property type="match status" value="1"/>
</dbReference>
<dbReference type="OrthoDB" id="9797755at2"/>
<dbReference type="PANTHER" id="PTHR36513">
    <property type="entry name" value="ABC TRANSMEMBRANE TYPE-1 DOMAIN-CONTAINING PROTEIN"/>
    <property type="match status" value="1"/>
</dbReference>
<dbReference type="AlphaFoldDB" id="A0A1X3GK82"/>
<feature type="transmembrane region" description="Helical" evidence="1">
    <location>
        <begin position="20"/>
        <end position="41"/>
    </location>
</feature>
<keyword evidence="1" id="KW-1133">Transmembrane helix</keyword>
<comment type="caution">
    <text evidence="2">The sequence shown here is derived from an EMBL/GenBank/DDBJ whole genome shotgun (WGS) entry which is preliminary data.</text>
</comment>
<dbReference type="SUPFAM" id="SSF53474">
    <property type="entry name" value="alpha/beta-Hydrolases"/>
    <property type="match status" value="1"/>
</dbReference>
<organism evidence="2 3">
    <name type="scientific">Bradyrhizobium canariense</name>
    <dbReference type="NCBI Taxonomy" id="255045"/>
    <lineage>
        <taxon>Bacteria</taxon>
        <taxon>Pseudomonadati</taxon>
        <taxon>Pseudomonadota</taxon>
        <taxon>Alphaproteobacteria</taxon>
        <taxon>Hyphomicrobiales</taxon>
        <taxon>Nitrobacteraceae</taxon>
        <taxon>Bradyrhizobium</taxon>
    </lineage>
</organism>
<dbReference type="InterPro" id="IPR014586">
    <property type="entry name" value="UCP033909"/>
</dbReference>
<evidence type="ECO:0008006" key="4">
    <source>
        <dbReference type="Google" id="ProtNLM"/>
    </source>
</evidence>
<proteinExistence type="predicted"/>
<dbReference type="InterPro" id="IPR006311">
    <property type="entry name" value="TAT_signal"/>
</dbReference>
<evidence type="ECO:0000256" key="1">
    <source>
        <dbReference type="SAM" id="Phobius"/>
    </source>
</evidence>
<protein>
    <recommendedName>
        <fullName evidence="4">Esterase/lipase superfamily enzyme</fullName>
    </recommendedName>
</protein>
<sequence>MIARRLLQRDPRHSISRRALLGGFMSAGTALALGGCAGLGATGARFDASSLSLDPTLLVTTTRKPVNGGRTKPWFGPERATTMTIARAKLGAPDESRLSLASVGLGDWRLDRVEPVSADVGDLVAQAGGGDVLIYVHGFKQTFETAVLDGAHLSDGIKFRGRTMVFSWPSKAGLFDYAYDRDSAMWSRDEFERVLSTLVSAPGTGRVNIVAHSMGTMLSLESLRQLYARYGDTVTSKIGAVVFAAPDIDMDVFSSAIQRIGPLAGKITVIAATNDRALALSGQIAGGMTRVGAAEKAVIARLGVRVVDASAEGWGIINHDLFLSNAEVQRVIRRSIDGTIA</sequence>
<reference evidence="2 3" key="1">
    <citation type="submission" date="2017-03" db="EMBL/GenBank/DDBJ databases">
        <title>Whole genome sequences of fourteen strains of Bradyrhizobium canariense and one strain of Bradyrhizobium japonicum isolated from Lupinus (Papilionoideae: Genisteae) species in Algeria.</title>
        <authorList>
            <person name="Crovadore J."/>
            <person name="Chekireb D."/>
            <person name="Brachmann A."/>
            <person name="Chablais R."/>
            <person name="Cochard B."/>
            <person name="Lefort F."/>
        </authorList>
    </citation>
    <scope>NUCLEOTIDE SEQUENCE [LARGE SCALE GENOMIC DNA]</scope>
    <source>
        <strain evidence="2 3">UBMA195</strain>
    </source>
</reference>
<keyword evidence="1" id="KW-0812">Transmembrane</keyword>
<evidence type="ECO:0000313" key="2">
    <source>
        <dbReference type="EMBL" id="OSJ11446.1"/>
    </source>
</evidence>
<dbReference type="EMBL" id="NAFI01000169">
    <property type="protein sequence ID" value="OSJ11446.1"/>
    <property type="molecule type" value="Genomic_DNA"/>
</dbReference>
<dbReference type="InterPro" id="IPR010297">
    <property type="entry name" value="DUF900_hydrolase"/>
</dbReference>
<dbReference type="PROSITE" id="PS51318">
    <property type="entry name" value="TAT"/>
    <property type="match status" value="1"/>
</dbReference>
<evidence type="ECO:0000313" key="3">
    <source>
        <dbReference type="Proteomes" id="UP000193553"/>
    </source>
</evidence>